<dbReference type="GO" id="GO:0008270">
    <property type="term" value="F:zinc ion binding"/>
    <property type="evidence" value="ECO:0007669"/>
    <property type="project" value="UniProtKB-KW"/>
</dbReference>
<keyword evidence="8" id="KW-0862">Zinc</keyword>
<evidence type="ECO:0000256" key="6">
    <source>
        <dbReference type="ARBA" id="ARBA00022801"/>
    </source>
</evidence>
<dbReference type="Proteomes" id="UP000594454">
    <property type="component" value="Chromosome 2"/>
</dbReference>
<keyword evidence="6 9" id="KW-0378">Hydrolase</keyword>
<gene>
    <name evidence="12" type="ORF">HERILL_LOCUS4651</name>
</gene>
<dbReference type="Gene3D" id="3.90.70.80">
    <property type="match status" value="1"/>
</dbReference>
<dbReference type="FunFam" id="3.10.20.90:FF:000096">
    <property type="entry name" value="Ubiquitin thioesterase OTU1"/>
    <property type="match status" value="1"/>
</dbReference>
<dbReference type="GO" id="GO:0004843">
    <property type="term" value="F:cysteine-type deubiquitinase activity"/>
    <property type="evidence" value="ECO:0007669"/>
    <property type="project" value="UniProtKB-UniRule"/>
</dbReference>
<keyword evidence="2" id="KW-0645">Protease</keyword>
<evidence type="ECO:0000256" key="2">
    <source>
        <dbReference type="ARBA" id="ARBA00022670"/>
    </source>
</evidence>
<dbReference type="PANTHER" id="PTHR13312">
    <property type="entry name" value="HIV-INDUCED PROTEIN-7-LIKE PROTEASE"/>
    <property type="match status" value="1"/>
</dbReference>
<dbReference type="GO" id="GO:0016579">
    <property type="term" value="P:protein deubiquitination"/>
    <property type="evidence" value="ECO:0007669"/>
    <property type="project" value="TreeGrafter"/>
</dbReference>
<dbReference type="GO" id="GO:0005829">
    <property type="term" value="C:cytosol"/>
    <property type="evidence" value="ECO:0007669"/>
    <property type="project" value="TreeGrafter"/>
</dbReference>
<organism evidence="12 13">
    <name type="scientific">Hermetia illucens</name>
    <name type="common">Black soldier fly</name>
    <dbReference type="NCBI Taxonomy" id="343691"/>
    <lineage>
        <taxon>Eukaryota</taxon>
        <taxon>Metazoa</taxon>
        <taxon>Ecdysozoa</taxon>
        <taxon>Arthropoda</taxon>
        <taxon>Hexapoda</taxon>
        <taxon>Insecta</taxon>
        <taxon>Pterygota</taxon>
        <taxon>Neoptera</taxon>
        <taxon>Endopterygota</taxon>
        <taxon>Diptera</taxon>
        <taxon>Brachycera</taxon>
        <taxon>Stratiomyomorpha</taxon>
        <taxon>Stratiomyidae</taxon>
        <taxon>Hermetiinae</taxon>
        <taxon>Hermetia</taxon>
    </lineage>
</organism>
<dbReference type="Pfam" id="PF02338">
    <property type="entry name" value="OTU"/>
    <property type="match status" value="1"/>
</dbReference>
<reference evidence="12 13" key="1">
    <citation type="submission" date="2020-11" db="EMBL/GenBank/DDBJ databases">
        <authorList>
            <person name="Wallbank WR R."/>
            <person name="Pardo Diaz C."/>
            <person name="Kozak K."/>
            <person name="Martin S."/>
            <person name="Jiggins C."/>
            <person name="Moest M."/>
            <person name="Warren A I."/>
            <person name="Generalovic N T."/>
            <person name="Byers J.R.P. K."/>
            <person name="Montejo-Kovacevich G."/>
            <person name="Yen C E."/>
        </authorList>
    </citation>
    <scope>NUCLEOTIDE SEQUENCE [LARGE SCALE GENOMIC DNA]</scope>
</reference>
<dbReference type="InterPro" id="IPR029071">
    <property type="entry name" value="Ubiquitin-like_domsf"/>
</dbReference>
<feature type="domain" description="OTU" evidence="11">
    <location>
        <begin position="127"/>
        <end position="251"/>
    </location>
</feature>
<dbReference type="InParanoid" id="A0A7R8UIM3"/>
<comment type="catalytic activity">
    <reaction evidence="1 9">
        <text>Thiol-dependent hydrolysis of ester, thioester, amide, peptide and isopeptide bonds formed by the C-terminal Gly of ubiquitin (a 76-residue protein attached to proteins as an intracellular targeting signal).</text>
        <dbReference type="EC" id="3.4.19.12"/>
    </reaction>
</comment>
<dbReference type="FunCoup" id="A0A7R8UIM3">
    <property type="interactions" value="1082"/>
</dbReference>
<dbReference type="PANTHER" id="PTHR13312:SF0">
    <property type="entry name" value="UBIQUITIN THIOESTERASE OTU1"/>
    <property type="match status" value="1"/>
</dbReference>
<evidence type="ECO:0000256" key="10">
    <source>
        <dbReference type="SAM" id="MobiDB-lite"/>
    </source>
</evidence>
<sequence length="323" mass="35660">MTGISLKLKSKSGQHVLNDLNGANTIGNLKTRISEITQIPEALLHILVGFPPKPLDLSKDGDMISSIGIASGDTLIVEEKVNTQKQMEEDEKLAQRLSKEDELASSPYNEQPTPSMPGPADDFSGILLKKVVPADNSCLFTSIGYVLNSKVDPNCSTFMRDIIAQHVASDPETYNEAFLGKPNAEYVDWIRHPDSWGGAIEVSILSSFYGVEIDVVDITNTIINRFGEDRNYGVRVFLLFDGIHYDPLYLETPGGQPKTIFPVEEMGVFQQAEQLAFEAKSSRQFTDVNRFTLRCMQCDTLLVGQVEAQQHALSTGHDSFGEV</sequence>
<feature type="region of interest" description="Disordered" evidence="10">
    <location>
        <begin position="83"/>
        <end position="117"/>
    </location>
</feature>
<dbReference type="CDD" id="cd22745">
    <property type="entry name" value="OTU_OTU1"/>
    <property type="match status" value="1"/>
</dbReference>
<evidence type="ECO:0000256" key="5">
    <source>
        <dbReference type="ARBA" id="ARBA00022786"/>
    </source>
</evidence>
<comment type="subcellular location">
    <subcellularLocation>
        <location evidence="9">Cytoplasm</location>
    </subcellularLocation>
</comment>
<evidence type="ECO:0000256" key="7">
    <source>
        <dbReference type="ARBA" id="ARBA00022807"/>
    </source>
</evidence>
<evidence type="ECO:0000256" key="4">
    <source>
        <dbReference type="ARBA" id="ARBA00022771"/>
    </source>
</evidence>
<dbReference type="GO" id="GO:0005634">
    <property type="term" value="C:nucleus"/>
    <property type="evidence" value="ECO:0007669"/>
    <property type="project" value="TreeGrafter"/>
</dbReference>
<dbReference type="EC" id="3.4.19.12" evidence="9"/>
<dbReference type="AlphaFoldDB" id="A0A7R8UIM3"/>
<dbReference type="CDD" id="cd17059">
    <property type="entry name" value="Ubl_OTU1"/>
    <property type="match status" value="1"/>
</dbReference>
<dbReference type="GO" id="GO:0030968">
    <property type="term" value="P:endoplasmic reticulum unfolded protein response"/>
    <property type="evidence" value="ECO:0007669"/>
    <property type="project" value="TreeGrafter"/>
</dbReference>
<dbReference type="Pfam" id="PF24560">
    <property type="entry name" value="zf-C2H2_OTU1_C"/>
    <property type="match status" value="1"/>
</dbReference>
<feature type="compositionally biased region" description="Basic and acidic residues" evidence="10">
    <location>
        <begin position="92"/>
        <end position="102"/>
    </location>
</feature>
<dbReference type="OMA" id="TRCILVY"/>
<keyword evidence="7 9" id="KW-0788">Thiol protease</keyword>
<dbReference type="OrthoDB" id="65596at2759"/>
<name>A0A7R8UIM3_HERIL</name>
<evidence type="ECO:0000256" key="9">
    <source>
        <dbReference type="RuleBase" id="RU367104"/>
    </source>
</evidence>
<evidence type="ECO:0000256" key="1">
    <source>
        <dbReference type="ARBA" id="ARBA00000707"/>
    </source>
</evidence>
<dbReference type="PROSITE" id="PS50802">
    <property type="entry name" value="OTU"/>
    <property type="match status" value="1"/>
</dbReference>
<dbReference type="SUPFAM" id="SSF54236">
    <property type="entry name" value="Ubiquitin-like"/>
    <property type="match status" value="1"/>
</dbReference>
<evidence type="ECO:0000313" key="12">
    <source>
        <dbReference type="EMBL" id="CAD7081553.1"/>
    </source>
</evidence>
<keyword evidence="13" id="KW-1185">Reference proteome</keyword>
<evidence type="ECO:0000256" key="8">
    <source>
        <dbReference type="ARBA" id="ARBA00022833"/>
    </source>
</evidence>
<comment type="function">
    <text evidence="9">Hydrolase that can remove conjugated ubiquitin from proteins and may therefore play an important regulatory role at the level of protein turnover by preventing degradation.</text>
</comment>
<dbReference type="InterPro" id="IPR003323">
    <property type="entry name" value="OTU_dom"/>
</dbReference>
<accession>A0A7R8UIM3</accession>
<proteinExistence type="predicted"/>
<protein>
    <recommendedName>
        <fullName evidence="9">Ubiquitin thioesterase OTU</fullName>
        <ecNumber evidence="9">3.4.19.12</ecNumber>
    </recommendedName>
</protein>
<dbReference type="Gene3D" id="3.10.20.90">
    <property type="entry name" value="Phosphatidylinositol 3-kinase Catalytic Subunit, Chain A, domain 1"/>
    <property type="match status" value="1"/>
</dbReference>
<dbReference type="SUPFAM" id="SSF54001">
    <property type="entry name" value="Cysteine proteinases"/>
    <property type="match status" value="1"/>
</dbReference>
<keyword evidence="5 9" id="KW-0833">Ubl conjugation pathway</keyword>
<keyword evidence="3" id="KW-0479">Metal-binding</keyword>
<evidence type="ECO:0000256" key="3">
    <source>
        <dbReference type="ARBA" id="ARBA00022723"/>
    </source>
</evidence>
<dbReference type="InterPro" id="IPR038765">
    <property type="entry name" value="Papain-like_cys_pep_sf"/>
</dbReference>
<evidence type="ECO:0000313" key="13">
    <source>
        <dbReference type="Proteomes" id="UP000594454"/>
    </source>
</evidence>
<evidence type="ECO:0000259" key="11">
    <source>
        <dbReference type="PROSITE" id="PS50802"/>
    </source>
</evidence>
<keyword evidence="4" id="KW-0863">Zinc-finger</keyword>
<dbReference type="InterPro" id="IPR057766">
    <property type="entry name" value="Znf-C2H2_OTU1-like_C"/>
</dbReference>
<dbReference type="EMBL" id="LR899010">
    <property type="protein sequence ID" value="CAD7081553.1"/>
    <property type="molecule type" value="Genomic_DNA"/>
</dbReference>
<dbReference type="InterPro" id="IPR048857">
    <property type="entry name" value="OTU1_Ubl"/>
</dbReference>
<dbReference type="Pfam" id="PF21403">
    <property type="entry name" value="OTU1_UBXL"/>
    <property type="match status" value="1"/>
</dbReference>
<dbReference type="GO" id="GO:0036503">
    <property type="term" value="P:ERAD pathway"/>
    <property type="evidence" value="ECO:0007669"/>
    <property type="project" value="TreeGrafter"/>
</dbReference>
<keyword evidence="9" id="KW-0963">Cytoplasm</keyword>